<feature type="domain" description="HTH myb-type" evidence="5">
    <location>
        <begin position="9"/>
        <end position="46"/>
    </location>
</feature>
<dbReference type="SUPFAM" id="SSF46689">
    <property type="entry name" value="Homeodomain-like"/>
    <property type="match status" value="2"/>
</dbReference>
<evidence type="ECO:0000256" key="2">
    <source>
        <dbReference type="ARBA" id="ARBA00023125"/>
    </source>
</evidence>
<dbReference type="EMBL" id="JAUJYO010000012">
    <property type="protein sequence ID" value="KAK1303001.1"/>
    <property type="molecule type" value="Genomic_DNA"/>
</dbReference>
<feature type="domain" description="Myb-like" evidence="4">
    <location>
        <begin position="9"/>
        <end position="49"/>
    </location>
</feature>
<dbReference type="Proteomes" id="UP001180020">
    <property type="component" value="Unassembled WGS sequence"/>
</dbReference>
<reference evidence="6" key="1">
    <citation type="journal article" date="2023" name="Nat. Commun.">
        <title>Diploid and tetraploid genomes of Acorus and the evolution of monocots.</title>
        <authorList>
            <person name="Ma L."/>
            <person name="Liu K.W."/>
            <person name="Li Z."/>
            <person name="Hsiao Y.Y."/>
            <person name="Qi Y."/>
            <person name="Fu T."/>
            <person name="Tang G.D."/>
            <person name="Zhang D."/>
            <person name="Sun W.H."/>
            <person name="Liu D.K."/>
            <person name="Li Y."/>
            <person name="Chen G.Z."/>
            <person name="Liu X.D."/>
            <person name="Liao X.Y."/>
            <person name="Jiang Y.T."/>
            <person name="Yu X."/>
            <person name="Hao Y."/>
            <person name="Huang J."/>
            <person name="Zhao X.W."/>
            <person name="Ke S."/>
            <person name="Chen Y.Y."/>
            <person name="Wu W.L."/>
            <person name="Hsu J.L."/>
            <person name="Lin Y.F."/>
            <person name="Huang M.D."/>
            <person name="Li C.Y."/>
            <person name="Huang L."/>
            <person name="Wang Z.W."/>
            <person name="Zhao X."/>
            <person name="Zhong W.Y."/>
            <person name="Peng D.H."/>
            <person name="Ahmad S."/>
            <person name="Lan S."/>
            <person name="Zhang J.S."/>
            <person name="Tsai W.C."/>
            <person name="Van de Peer Y."/>
            <person name="Liu Z.J."/>
        </authorList>
    </citation>
    <scope>NUCLEOTIDE SEQUENCE</scope>
    <source>
        <strain evidence="6">CP</strain>
    </source>
</reference>
<dbReference type="InterPro" id="IPR017930">
    <property type="entry name" value="Myb_dom"/>
</dbReference>
<dbReference type="GO" id="GO:0003677">
    <property type="term" value="F:DNA binding"/>
    <property type="evidence" value="ECO:0007669"/>
    <property type="project" value="UniProtKB-KW"/>
</dbReference>
<evidence type="ECO:0000313" key="6">
    <source>
        <dbReference type="EMBL" id="KAK1303001.1"/>
    </source>
</evidence>
<proteinExistence type="predicted"/>
<dbReference type="GO" id="GO:0005634">
    <property type="term" value="C:nucleus"/>
    <property type="evidence" value="ECO:0007669"/>
    <property type="project" value="UniProtKB-SubCell"/>
</dbReference>
<dbReference type="PANTHER" id="PTHR47999">
    <property type="entry name" value="TRANSCRIPTION FACTOR MYB8-RELATED-RELATED"/>
    <property type="match status" value="1"/>
</dbReference>
<keyword evidence="3" id="KW-0539">Nucleus</keyword>
<dbReference type="Gene3D" id="1.10.10.60">
    <property type="entry name" value="Homeodomain-like"/>
    <property type="match status" value="2"/>
</dbReference>
<dbReference type="InterPro" id="IPR001005">
    <property type="entry name" value="SANT/Myb"/>
</dbReference>
<dbReference type="PROSITE" id="PS50090">
    <property type="entry name" value="MYB_LIKE"/>
    <property type="match status" value="2"/>
</dbReference>
<organism evidence="6 7">
    <name type="scientific">Acorus calamus</name>
    <name type="common">Sweet flag</name>
    <dbReference type="NCBI Taxonomy" id="4465"/>
    <lineage>
        <taxon>Eukaryota</taxon>
        <taxon>Viridiplantae</taxon>
        <taxon>Streptophyta</taxon>
        <taxon>Embryophyta</taxon>
        <taxon>Tracheophyta</taxon>
        <taxon>Spermatophyta</taxon>
        <taxon>Magnoliopsida</taxon>
        <taxon>Liliopsida</taxon>
        <taxon>Acoraceae</taxon>
        <taxon>Acorus</taxon>
    </lineage>
</organism>
<gene>
    <name evidence="6" type="primary">MYB3</name>
    <name evidence="6" type="ORF">QJS10_CPB12g01757</name>
</gene>
<accession>A0AAV9DPX4</accession>
<dbReference type="PROSITE" id="PS51294">
    <property type="entry name" value="HTH_MYB"/>
    <property type="match status" value="2"/>
</dbReference>
<protein>
    <submittedName>
        <fullName evidence="6">Transcription factor MYB3</fullName>
    </submittedName>
</protein>
<keyword evidence="7" id="KW-1185">Reference proteome</keyword>
<name>A0AAV9DPX4_ACOCL</name>
<dbReference type="InterPro" id="IPR009057">
    <property type="entry name" value="Homeodomain-like_sf"/>
</dbReference>
<comment type="caution">
    <text evidence="6">The sequence shown here is derived from an EMBL/GenBank/DDBJ whole genome shotgun (WGS) entry which is preliminary data.</text>
</comment>
<dbReference type="CDD" id="cd00167">
    <property type="entry name" value="SANT"/>
    <property type="match status" value="2"/>
</dbReference>
<evidence type="ECO:0000256" key="1">
    <source>
        <dbReference type="ARBA" id="ARBA00004123"/>
    </source>
</evidence>
<sequence>MGRGPCCSKQGLNKGAWTAEEDKILIDYINFNGEGRWRRIPQKAGNELRKKSWMDNVQTTPINRPKAIRCKRDFFNPLQPETTNPANMARHIQIDQMMDVKPIDEGSMLASQENKTSNLCTDQMMFDGGEIQLDENLMQGGNNDNEFMPLYMEDHLSFNGLMEDLNQCLDPFLSYNADDHLESLTGFFDCKDFKVHDDTKVSKTSTNDYRVKMGRGPCCSKQRLNKGAWTAEEDKVLIDYININCEGRWRRIPQKAGKELRKKSWMNNVQMTTVDRLKAIRCKRDFFNPVQPETNNSANMARHIQIDRMMDVKPIDEGSMLASQENKTWNLCTGFDMDDLGTSDVMDDGLVMFDGGEIQLDEYLMQGGNNDHELMPSYVEDHLSFDGLMEDLYKWLDPFQSYNADDDHLESLTGFFDCEEIE</sequence>
<reference evidence="6" key="2">
    <citation type="submission" date="2023-06" db="EMBL/GenBank/DDBJ databases">
        <authorList>
            <person name="Ma L."/>
            <person name="Liu K.-W."/>
            <person name="Li Z."/>
            <person name="Hsiao Y.-Y."/>
            <person name="Qi Y."/>
            <person name="Fu T."/>
            <person name="Tang G."/>
            <person name="Zhang D."/>
            <person name="Sun W.-H."/>
            <person name="Liu D.-K."/>
            <person name="Li Y."/>
            <person name="Chen G.-Z."/>
            <person name="Liu X.-D."/>
            <person name="Liao X.-Y."/>
            <person name="Jiang Y.-T."/>
            <person name="Yu X."/>
            <person name="Hao Y."/>
            <person name="Huang J."/>
            <person name="Zhao X.-W."/>
            <person name="Ke S."/>
            <person name="Chen Y.-Y."/>
            <person name="Wu W.-L."/>
            <person name="Hsu J.-L."/>
            <person name="Lin Y.-F."/>
            <person name="Huang M.-D."/>
            <person name="Li C.-Y."/>
            <person name="Huang L."/>
            <person name="Wang Z.-W."/>
            <person name="Zhao X."/>
            <person name="Zhong W.-Y."/>
            <person name="Peng D.-H."/>
            <person name="Ahmad S."/>
            <person name="Lan S."/>
            <person name="Zhang J.-S."/>
            <person name="Tsai W.-C."/>
            <person name="Van De Peer Y."/>
            <person name="Liu Z.-J."/>
        </authorList>
    </citation>
    <scope>NUCLEOTIDE SEQUENCE</scope>
    <source>
        <strain evidence="6">CP</strain>
        <tissue evidence="6">Leaves</tissue>
    </source>
</reference>
<feature type="domain" description="HTH myb-type" evidence="5">
    <location>
        <begin position="221"/>
        <end position="257"/>
    </location>
</feature>
<evidence type="ECO:0000259" key="5">
    <source>
        <dbReference type="PROSITE" id="PS51294"/>
    </source>
</evidence>
<evidence type="ECO:0000256" key="3">
    <source>
        <dbReference type="ARBA" id="ARBA00023242"/>
    </source>
</evidence>
<dbReference type="PANTHER" id="PTHR47999:SF96">
    <property type="entry name" value="TRANSCRIPTION REPRESSOR MYB6-LIKE"/>
    <property type="match status" value="1"/>
</dbReference>
<evidence type="ECO:0000259" key="4">
    <source>
        <dbReference type="PROSITE" id="PS50090"/>
    </source>
</evidence>
<dbReference type="InterPro" id="IPR015495">
    <property type="entry name" value="Myb_TF_plants"/>
</dbReference>
<feature type="domain" description="Myb-like" evidence="4">
    <location>
        <begin position="221"/>
        <end position="269"/>
    </location>
</feature>
<dbReference type="Pfam" id="PF00249">
    <property type="entry name" value="Myb_DNA-binding"/>
    <property type="match status" value="1"/>
</dbReference>
<evidence type="ECO:0000313" key="7">
    <source>
        <dbReference type="Proteomes" id="UP001180020"/>
    </source>
</evidence>
<keyword evidence="2" id="KW-0238">DNA-binding</keyword>
<comment type="subcellular location">
    <subcellularLocation>
        <location evidence="1">Nucleus</location>
    </subcellularLocation>
</comment>
<dbReference type="SMART" id="SM00717">
    <property type="entry name" value="SANT"/>
    <property type="match status" value="2"/>
</dbReference>
<dbReference type="AlphaFoldDB" id="A0AAV9DPX4"/>